<dbReference type="Gene3D" id="3.40.50.720">
    <property type="entry name" value="NAD(P)-binding Rossmann-like Domain"/>
    <property type="match status" value="1"/>
</dbReference>
<accession>G6E7Z8</accession>
<evidence type="ECO:0000313" key="3">
    <source>
        <dbReference type="EMBL" id="EHJ62641.1"/>
    </source>
</evidence>
<dbReference type="PATRIC" id="fig|1088721.3.peg.461"/>
<gene>
    <name evidence="3" type="ORF">NSU_0469</name>
</gene>
<keyword evidence="2" id="KW-0560">Oxidoreductase</keyword>
<proteinExistence type="inferred from homology"/>
<dbReference type="InterPro" id="IPR036291">
    <property type="entry name" value="NAD(P)-bd_dom_sf"/>
</dbReference>
<dbReference type="PANTHER" id="PTHR42879">
    <property type="entry name" value="3-OXOACYL-(ACYL-CARRIER-PROTEIN) REDUCTASE"/>
    <property type="match status" value="1"/>
</dbReference>
<evidence type="ECO:0008006" key="5">
    <source>
        <dbReference type="Google" id="ProtNLM"/>
    </source>
</evidence>
<dbReference type="PANTHER" id="PTHR42879:SF2">
    <property type="entry name" value="3-OXOACYL-[ACYL-CARRIER-PROTEIN] REDUCTASE FABG"/>
    <property type="match status" value="1"/>
</dbReference>
<name>G6E7Z8_9SPHN</name>
<dbReference type="InterPro" id="IPR020904">
    <property type="entry name" value="Sc_DH/Rdtase_CS"/>
</dbReference>
<dbReference type="GO" id="GO:0016491">
    <property type="term" value="F:oxidoreductase activity"/>
    <property type="evidence" value="ECO:0007669"/>
    <property type="project" value="UniProtKB-KW"/>
</dbReference>
<dbReference type="PRINTS" id="PR00080">
    <property type="entry name" value="SDRFAMILY"/>
</dbReference>
<dbReference type="EMBL" id="AGFM01000007">
    <property type="protein sequence ID" value="EHJ62641.1"/>
    <property type="molecule type" value="Genomic_DNA"/>
</dbReference>
<dbReference type="InterPro" id="IPR050259">
    <property type="entry name" value="SDR"/>
</dbReference>
<protein>
    <recommendedName>
        <fullName evidence="5">Short-chain dehydrogenase/reductase SDR</fullName>
    </recommendedName>
</protein>
<dbReference type="PRINTS" id="PR00081">
    <property type="entry name" value="GDHRDH"/>
</dbReference>
<reference evidence="3 4" key="1">
    <citation type="journal article" date="2012" name="J. Bacteriol.">
        <title>Genome sequence of benzo(a)pyrene-degrading bacterium Novosphingobium pentaromativorans US6-1.</title>
        <authorList>
            <person name="Luo Y.R."/>
            <person name="Kang S.G."/>
            <person name="Kim S.J."/>
            <person name="Kim M.R."/>
            <person name="Li N."/>
            <person name="Lee J.H."/>
            <person name="Kwon K.K."/>
        </authorList>
    </citation>
    <scope>NUCLEOTIDE SEQUENCE [LARGE SCALE GENOMIC DNA]</scope>
    <source>
        <strain evidence="3 4">US6-1</strain>
    </source>
</reference>
<sequence length="247" mass="25755">MFDLSGKVALVAGAGRGVGAVIAEMLAAQGASVMVNDLFTDRARSVTAKIAASGARAISVPFDITDREAVQTCIREASDALGPVDILVNNAGVPPDFRPAEFKDMQPADWHKFVDLNLFGSVHCIEAVSAGMCERGWGRIVQISSVAARGTFRAGTTMYAASKSGIEAFVRHYSQEVGACGVTVNALALGRVERDTGEPDRRDSSGIPVGRMGTGKDVGAAVIYLASTEASWITGQTIQLNGGAYAS</sequence>
<dbReference type="eggNOG" id="COG1028">
    <property type="taxonomic scope" value="Bacteria"/>
</dbReference>
<dbReference type="Pfam" id="PF13561">
    <property type="entry name" value="adh_short_C2"/>
    <property type="match status" value="1"/>
</dbReference>
<dbReference type="InterPro" id="IPR002347">
    <property type="entry name" value="SDR_fam"/>
</dbReference>
<dbReference type="STRING" id="1088721.JI59_17750"/>
<dbReference type="FunFam" id="3.40.50.720:FF:000173">
    <property type="entry name" value="3-oxoacyl-[acyl-carrier protein] reductase"/>
    <property type="match status" value="1"/>
</dbReference>
<dbReference type="KEGG" id="npn:JI59_17750"/>
<comment type="similarity">
    <text evidence="1">Belongs to the short-chain dehydrogenases/reductases (SDR) family.</text>
</comment>
<evidence type="ECO:0000256" key="2">
    <source>
        <dbReference type="ARBA" id="ARBA00023002"/>
    </source>
</evidence>
<evidence type="ECO:0000313" key="4">
    <source>
        <dbReference type="Proteomes" id="UP000004030"/>
    </source>
</evidence>
<comment type="caution">
    <text evidence="3">The sequence shown here is derived from an EMBL/GenBank/DDBJ whole genome shotgun (WGS) entry which is preliminary data.</text>
</comment>
<dbReference type="OrthoDB" id="9803333at2"/>
<dbReference type="Proteomes" id="UP000004030">
    <property type="component" value="Unassembled WGS sequence"/>
</dbReference>
<organism evidence="3 4">
    <name type="scientific">Novosphingobium pentaromativorans US6-1</name>
    <dbReference type="NCBI Taxonomy" id="1088721"/>
    <lineage>
        <taxon>Bacteria</taxon>
        <taxon>Pseudomonadati</taxon>
        <taxon>Pseudomonadota</taxon>
        <taxon>Alphaproteobacteria</taxon>
        <taxon>Sphingomonadales</taxon>
        <taxon>Sphingomonadaceae</taxon>
        <taxon>Novosphingobium</taxon>
    </lineage>
</organism>
<dbReference type="RefSeq" id="WP_007011386.1">
    <property type="nucleotide sequence ID" value="NZ_AGFM01000007.1"/>
</dbReference>
<dbReference type="PROSITE" id="PS00061">
    <property type="entry name" value="ADH_SHORT"/>
    <property type="match status" value="1"/>
</dbReference>
<keyword evidence="4" id="KW-1185">Reference proteome</keyword>
<dbReference type="AlphaFoldDB" id="G6E7Z8"/>
<dbReference type="SUPFAM" id="SSF51735">
    <property type="entry name" value="NAD(P)-binding Rossmann-fold domains"/>
    <property type="match status" value="1"/>
</dbReference>
<dbReference type="GO" id="GO:0032787">
    <property type="term" value="P:monocarboxylic acid metabolic process"/>
    <property type="evidence" value="ECO:0007669"/>
    <property type="project" value="UniProtKB-ARBA"/>
</dbReference>
<evidence type="ECO:0000256" key="1">
    <source>
        <dbReference type="ARBA" id="ARBA00006484"/>
    </source>
</evidence>